<protein>
    <submittedName>
        <fullName evidence="1">Uncharacterized protein</fullName>
    </submittedName>
</protein>
<evidence type="ECO:0000313" key="2">
    <source>
        <dbReference type="Proteomes" id="UP001218218"/>
    </source>
</evidence>
<keyword evidence="2" id="KW-1185">Reference proteome</keyword>
<dbReference type="EMBL" id="JARIHO010000008">
    <property type="protein sequence ID" value="KAJ7356838.1"/>
    <property type="molecule type" value="Genomic_DNA"/>
</dbReference>
<organism evidence="1 2">
    <name type="scientific">Mycena albidolilacea</name>
    <dbReference type="NCBI Taxonomy" id="1033008"/>
    <lineage>
        <taxon>Eukaryota</taxon>
        <taxon>Fungi</taxon>
        <taxon>Dikarya</taxon>
        <taxon>Basidiomycota</taxon>
        <taxon>Agaricomycotina</taxon>
        <taxon>Agaricomycetes</taxon>
        <taxon>Agaricomycetidae</taxon>
        <taxon>Agaricales</taxon>
        <taxon>Marasmiineae</taxon>
        <taxon>Mycenaceae</taxon>
        <taxon>Mycena</taxon>
    </lineage>
</organism>
<name>A0AAD7EZU1_9AGAR</name>
<evidence type="ECO:0000313" key="1">
    <source>
        <dbReference type="EMBL" id="KAJ7356838.1"/>
    </source>
</evidence>
<dbReference type="Proteomes" id="UP001218218">
    <property type="component" value="Unassembled WGS sequence"/>
</dbReference>
<comment type="caution">
    <text evidence="1">The sequence shown here is derived from an EMBL/GenBank/DDBJ whole genome shotgun (WGS) entry which is preliminary data.</text>
</comment>
<gene>
    <name evidence="1" type="ORF">DFH08DRAFT_802810</name>
</gene>
<proteinExistence type="predicted"/>
<reference evidence="1" key="1">
    <citation type="submission" date="2023-03" db="EMBL/GenBank/DDBJ databases">
        <title>Massive genome expansion in bonnet fungi (Mycena s.s.) driven by repeated elements and novel gene families across ecological guilds.</title>
        <authorList>
            <consortium name="Lawrence Berkeley National Laboratory"/>
            <person name="Harder C.B."/>
            <person name="Miyauchi S."/>
            <person name="Viragh M."/>
            <person name="Kuo A."/>
            <person name="Thoen E."/>
            <person name="Andreopoulos B."/>
            <person name="Lu D."/>
            <person name="Skrede I."/>
            <person name="Drula E."/>
            <person name="Henrissat B."/>
            <person name="Morin E."/>
            <person name="Kohler A."/>
            <person name="Barry K."/>
            <person name="LaButti K."/>
            <person name="Morin E."/>
            <person name="Salamov A."/>
            <person name="Lipzen A."/>
            <person name="Mereny Z."/>
            <person name="Hegedus B."/>
            <person name="Baldrian P."/>
            <person name="Stursova M."/>
            <person name="Weitz H."/>
            <person name="Taylor A."/>
            <person name="Grigoriev I.V."/>
            <person name="Nagy L.G."/>
            <person name="Martin F."/>
            <person name="Kauserud H."/>
        </authorList>
    </citation>
    <scope>NUCLEOTIDE SEQUENCE</scope>
    <source>
        <strain evidence="1">CBHHK002</strain>
    </source>
</reference>
<dbReference type="AlphaFoldDB" id="A0AAD7EZU1"/>
<accession>A0AAD7EZU1</accession>
<sequence length="365" mass="39320">MFAFLIFGSFGEASFQIGRHKLPISGGHSRPVRSGSTIFVHNLGKQVKIQEISIFYAFQPSIYRGSTVTNATLACTTSGEYSPSFVRVREFMSTLWVSAWLEFQCEDLPAPYATEWPRSGRLDPRYVPPPAPDVAAVPGCVGTSPHFDPPGLGTGCRAAEGSMRRPALALSSSCSTTAIAPSPRTDSRVASQLARAQGAVGAVPGLQSPTPVALHVAAPPCPLAIVPPRRGCGHGNLDFLARAPATTCVRRMWVALYFHPLPPLVLLEAGPPRPPTTAAHHRAAVAGTHACGEPGLPCAHWRQHVRRRQEVLYSTFTHSLYRAGRHGGVDWSRNARRCVDGGRQGGRSGRAICAQWSVEGRQMEH</sequence>